<reference evidence="3" key="2">
    <citation type="submission" date="2024-01" db="EMBL/GenBank/DDBJ databases">
        <title>Comparative genomics of Cryptococcus and Kwoniella reveals pathogenesis evolution and contrasting modes of karyotype evolution via chromosome fusion or intercentromeric recombination.</title>
        <authorList>
            <person name="Coelho M.A."/>
            <person name="David-Palma M."/>
            <person name="Shea T."/>
            <person name="Bowers K."/>
            <person name="Mcginley-Smith S."/>
            <person name="Mohammad A.W."/>
            <person name="Gnirke A."/>
            <person name="Yurkov A.M."/>
            <person name="Nowrousian M."/>
            <person name="Sun S."/>
            <person name="Cuomo C.A."/>
            <person name="Heitman J."/>
        </authorList>
    </citation>
    <scope>NUCLEOTIDE SEQUENCE</scope>
    <source>
        <strain evidence="3">IND107</strain>
    </source>
</reference>
<dbReference type="Pfam" id="PF13298">
    <property type="entry name" value="LigD_N"/>
    <property type="match status" value="1"/>
</dbReference>
<dbReference type="InterPro" id="IPR014144">
    <property type="entry name" value="LigD_PE_domain"/>
</dbReference>
<feature type="domain" description="DNA ligase D 3'-phosphoesterase" evidence="2">
    <location>
        <begin position="102"/>
        <end position="208"/>
    </location>
</feature>
<feature type="compositionally biased region" description="Polar residues" evidence="1">
    <location>
        <begin position="1"/>
        <end position="10"/>
    </location>
</feature>
<feature type="compositionally biased region" description="Basic and acidic residues" evidence="1">
    <location>
        <begin position="47"/>
        <end position="78"/>
    </location>
</feature>
<evidence type="ECO:0000313" key="3">
    <source>
        <dbReference type="EMBL" id="KAL0252983.1"/>
    </source>
</evidence>
<dbReference type="PANTHER" id="PTHR39465:SF1">
    <property type="entry name" value="DNA LIGASE D 3'-PHOSPHOESTERASE DOMAIN-CONTAINING PROTEIN"/>
    <property type="match status" value="1"/>
</dbReference>
<feature type="compositionally biased region" description="Basic and acidic residues" evidence="1">
    <location>
        <begin position="211"/>
        <end position="224"/>
    </location>
</feature>
<comment type="caution">
    <text evidence="3">The sequence shown here is derived from an EMBL/GenBank/DDBJ whole genome shotgun (WGS) entry which is preliminary data.</text>
</comment>
<evidence type="ECO:0000259" key="2">
    <source>
        <dbReference type="Pfam" id="PF13298"/>
    </source>
</evidence>
<accession>A0ABR3BX57</accession>
<name>A0ABR3BX57_9TREE</name>
<keyword evidence="4" id="KW-1185">Reference proteome</keyword>
<evidence type="ECO:0000313" key="4">
    <source>
        <dbReference type="Proteomes" id="UP000054399"/>
    </source>
</evidence>
<feature type="region of interest" description="Disordered" evidence="1">
    <location>
        <begin position="1"/>
        <end position="78"/>
    </location>
</feature>
<feature type="compositionally biased region" description="Polar residues" evidence="1">
    <location>
        <begin position="35"/>
        <end position="44"/>
    </location>
</feature>
<evidence type="ECO:0000256" key="1">
    <source>
        <dbReference type="SAM" id="MobiDB-lite"/>
    </source>
</evidence>
<dbReference type="EMBL" id="ATAM02000003">
    <property type="protein sequence ID" value="KAL0252983.1"/>
    <property type="molecule type" value="Genomic_DNA"/>
</dbReference>
<feature type="region of interest" description="Disordered" evidence="1">
    <location>
        <begin position="187"/>
        <end position="224"/>
    </location>
</feature>
<protein>
    <recommendedName>
        <fullName evidence="2">DNA ligase D 3'-phosphoesterase domain-containing protein</fullName>
    </recommendedName>
</protein>
<gene>
    <name evidence="3" type="ORF">I308_102377</name>
</gene>
<organism evidence="3 4">
    <name type="scientific">Cryptococcus tetragattii IND107</name>
    <dbReference type="NCBI Taxonomy" id="1296105"/>
    <lineage>
        <taxon>Eukaryota</taxon>
        <taxon>Fungi</taxon>
        <taxon>Dikarya</taxon>
        <taxon>Basidiomycota</taxon>
        <taxon>Agaricomycotina</taxon>
        <taxon>Tremellomycetes</taxon>
        <taxon>Tremellales</taxon>
        <taxon>Cryptococcaceae</taxon>
        <taxon>Cryptococcus</taxon>
        <taxon>Cryptococcus gattii species complex</taxon>
    </lineage>
</organism>
<dbReference type="Proteomes" id="UP000054399">
    <property type="component" value="Unassembled WGS sequence"/>
</dbReference>
<dbReference type="RefSeq" id="XP_066615703.1">
    <property type="nucleotide sequence ID" value="XM_066756926.1"/>
</dbReference>
<dbReference type="PANTHER" id="PTHR39465">
    <property type="entry name" value="DNA LIGASE D, 3'-PHOSPHOESTERASE DOMAIN"/>
    <property type="match status" value="1"/>
</dbReference>
<proteinExistence type="predicted"/>
<sequence length="692" mass="79097">MWTLHQLTENKATRRTADSPSPSPSPSVNRKRARISSNSPTVTPSLVKKENERMSSEKSDPNELEKDEDGPKPDVEREWEGFSKDVLEKWPALKKRNFWCIQRHSATALHYDLRMHLGGVTVSWAVPKGLLGISKSGEARRMAVETTLHPLWYTIHEGSDGRTFGQGRQGGTLLWDIGEYTIDLPSGHIPDFDTDEEEEAENRRRFKKRRKDSENDGREEEDKFRKALHRHIRFGKSRSIHFTLKGGKKMTNHSFILVLSSDPNKYSNISPEGKEKKTWFITLPRGVDGYPWDQGGEDGSFYGRSVKSGMTFQQVSVSGGLAMILLISLCENNRLFGKMPAMLPPHRQKRSVTVVRKNMGSRHRHLIQIAYCQLPLSIPTDFMHLVFEDVLTTLVNLLDGTSSNLEKEHFVVAKEKWEEIGRAIANSGNTIPSCFAAKFPISLSPDRDVRLTVGRSGSNILPVPSMYYKHIMRFSELESECLEFEYRRDRVPGLTRDWARWVEDYERLYYKDNPTRLHLCSSQVHMFLRIADYIQAFGPDWVWWQFAICEWLGWIRGGLEYTVAVDRNMRYQHRAVDPQPRLCYVSVSNTQRSYLPGSERESSLDPFYLSHEARARQMANDSALQASLMLRDALSKLVNFVSTNFASINQTIRGFDDRVSQGLVSAAVRESPTYLSRTGASRDDSGVLALHS</sequence>
<dbReference type="GeneID" id="91989234"/>
<reference evidence="3" key="1">
    <citation type="submission" date="2015-01" db="EMBL/GenBank/DDBJ databases">
        <authorList>
            <consortium name="The Broad Institute Genomics Platform"/>
            <person name="Cuomo C."/>
            <person name="Litvintseva A."/>
            <person name="Chen Y."/>
            <person name="Heitman J."/>
            <person name="Sun S."/>
            <person name="Springer D."/>
            <person name="Dromer F."/>
            <person name="Young S."/>
            <person name="Zeng Q."/>
            <person name="Gargeya S."/>
            <person name="Abouelleil A."/>
            <person name="Alvarado L."/>
            <person name="Chapman S.B."/>
            <person name="Gainer-Dewar J."/>
            <person name="Goldberg J."/>
            <person name="Griggs A."/>
            <person name="Gujja S."/>
            <person name="Hansen M."/>
            <person name="Howarth C."/>
            <person name="Imamovic A."/>
            <person name="Larimer J."/>
            <person name="Murphy C."/>
            <person name="Naylor J."/>
            <person name="Pearson M."/>
            <person name="Priest M."/>
            <person name="Roberts A."/>
            <person name="Saif S."/>
            <person name="Shea T."/>
            <person name="Sykes S."/>
            <person name="Wortman J."/>
            <person name="Nusbaum C."/>
            <person name="Birren B."/>
        </authorList>
    </citation>
    <scope>NUCLEOTIDE SEQUENCE</scope>
    <source>
        <strain evidence="3">IND107</strain>
    </source>
</reference>